<evidence type="ECO:0000259" key="2">
    <source>
        <dbReference type="Pfam" id="PF04773"/>
    </source>
</evidence>
<gene>
    <name evidence="4" type="ORF">DYBT9275_04213</name>
</gene>
<dbReference type="AlphaFoldDB" id="A0A916N639"/>
<accession>A0A916N639</accession>
<feature type="transmembrane region" description="Helical" evidence="1">
    <location>
        <begin position="77"/>
        <end position="98"/>
    </location>
</feature>
<dbReference type="RefSeq" id="WP_215240611.1">
    <property type="nucleotide sequence ID" value="NZ_CAJRAF010000002.1"/>
</dbReference>
<evidence type="ECO:0000256" key="1">
    <source>
        <dbReference type="SAM" id="Phobius"/>
    </source>
</evidence>
<keyword evidence="1" id="KW-0812">Transmembrane</keyword>
<dbReference type="InterPro" id="IPR032508">
    <property type="entry name" value="FecR_C"/>
</dbReference>
<comment type="caution">
    <text evidence="4">The sequence shown here is derived from an EMBL/GenBank/DDBJ whole genome shotgun (WGS) entry which is preliminary data.</text>
</comment>
<feature type="domain" description="Protein FecR C-terminal" evidence="3">
    <location>
        <begin position="256"/>
        <end position="324"/>
    </location>
</feature>
<keyword evidence="1" id="KW-0472">Membrane</keyword>
<proteinExistence type="predicted"/>
<reference evidence="4" key="1">
    <citation type="submission" date="2021-04" db="EMBL/GenBank/DDBJ databases">
        <authorList>
            <person name="Rodrigo-Torres L."/>
            <person name="Arahal R. D."/>
            <person name="Lucena T."/>
        </authorList>
    </citation>
    <scope>NUCLEOTIDE SEQUENCE</scope>
    <source>
        <strain evidence="4">CECT 9275</strain>
    </source>
</reference>
<name>A0A916N639_9BACT</name>
<dbReference type="InterPro" id="IPR012373">
    <property type="entry name" value="Ferrdict_sens_TM"/>
</dbReference>
<dbReference type="Pfam" id="PF04773">
    <property type="entry name" value="FecR"/>
    <property type="match status" value="1"/>
</dbReference>
<dbReference type="EMBL" id="CAJRAF010000002">
    <property type="protein sequence ID" value="CAG5008188.1"/>
    <property type="molecule type" value="Genomic_DNA"/>
</dbReference>
<feature type="domain" description="FecR protein" evidence="2">
    <location>
        <begin position="118"/>
        <end position="212"/>
    </location>
</feature>
<protein>
    <recommendedName>
        <fullName evidence="6">FecR family protein</fullName>
    </recommendedName>
</protein>
<keyword evidence="1" id="KW-1133">Transmembrane helix</keyword>
<keyword evidence="5" id="KW-1185">Reference proteome</keyword>
<dbReference type="PANTHER" id="PTHR30273">
    <property type="entry name" value="PERIPLASMIC SIGNAL SENSOR AND SIGMA FACTOR ACTIVATOR FECR-RELATED"/>
    <property type="match status" value="1"/>
</dbReference>
<sequence>MNKEEFRILVNKYLSGAATAEETRAVEYYYQLFQDEPDVTGQLDKEYLSSLENRMKNRIWQRLEAKEKTPVTFLSAWYFKAAAVFIGLTALMGGLYFLRGNFSSKDQSVAVAAGQANNANRFITLPDGSTVLLHGKSTLTYSKDFNLNRREVTLSGEAYFDVVHLASGEGGDKPFVIKTGNVKTTVLGTAFNIQAWEGQKEVVVTVNRGKVKVENDQKLLAILTENKQIVFNTDTQLSGAKIVEANKTVAWAQTDMTFDARPFGELAEQLGKRYGVKIGFKNPLLKQCTITGRFSGTETIEEVFRILSATSNTTYTFNGDELLIDGEKCH</sequence>
<dbReference type="PANTHER" id="PTHR30273:SF2">
    <property type="entry name" value="PROTEIN FECR"/>
    <property type="match status" value="1"/>
</dbReference>
<organism evidence="4 5">
    <name type="scientific">Dyadobacter helix</name>
    <dbReference type="NCBI Taxonomy" id="2822344"/>
    <lineage>
        <taxon>Bacteria</taxon>
        <taxon>Pseudomonadati</taxon>
        <taxon>Bacteroidota</taxon>
        <taxon>Cytophagia</taxon>
        <taxon>Cytophagales</taxon>
        <taxon>Spirosomataceae</taxon>
        <taxon>Dyadobacter</taxon>
    </lineage>
</organism>
<evidence type="ECO:0000313" key="4">
    <source>
        <dbReference type="EMBL" id="CAG5008188.1"/>
    </source>
</evidence>
<dbReference type="PIRSF" id="PIRSF018266">
    <property type="entry name" value="FecR"/>
    <property type="match status" value="1"/>
</dbReference>
<dbReference type="GO" id="GO:0016989">
    <property type="term" value="F:sigma factor antagonist activity"/>
    <property type="evidence" value="ECO:0007669"/>
    <property type="project" value="TreeGrafter"/>
</dbReference>
<dbReference type="Proteomes" id="UP000680038">
    <property type="component" value="Unassembled WGS sequence"/>
</dbReference>
<evidence type="ECO:0000313" key="5">
    <source>
        <dbReference type="Proteomes" id="UP000680038"/>
    </source>
</evidence>
<dbReference type="InterPro" id="IPR006860">
    <property type="entry name" value="FecR"/>
</dbReference>
<dbReference type="Gene3D" id="2.60.120.1440">
    <property type="match status" value="1"/>
</dbReference>
<evidence type="ECO:0008006" key="6">
    <source>
        <dbReference type="Google" id="ProtNLM"/>
    </source>
</evidence>
<evidence type="ECO:0000259" key="3">
    <source>
        <dbReference type="Pfam" id="PF16344"/>
    </source>
</evidence>
<dbReference type="Gene3D" id="3.55.50.30">
    <property type="match status" value="1"/>
</dbReference>
<dbReference type="Pfam" id="PF16344">
    <property type="entry name" value="FecR_C"/>
    <property type="match status" value="1"/>
</dbReference>